<dbReference type="SUPFAM" id="SSF55874">
    <property type="entry name" value="ATPase domain of HSP90 chaperone/DNA topoisomerase II/histidine kinase"/>
    <property type="match status" value="1"/>
</dbReference>
<feature type="region of interest" description="Disordered" evidence="2">
    <location>
        <begin position="171"/>
        <end position="269"/>
    </location>
</feature>
<dbReference type="GO" id="GO:0016887">
    <property type="term" value="F:ATP hydrolysis activity"/>
    <property type="evidence" value="ECO:0007669"/>
    <property type="project" value="InterPro"/>
</dbReference>
<dbReference type="InterPro" id="IPR037198">
    <property type="entry name" value="MutL_C_sf"/>
</dbReference>
<name>A0A7R8ZRC7_9CRUS</name>
<dbReference type="SMART" id="SM00853">
    <property type="entry name" value="MutL_C"/>
    <property type="match status" value="1"/>
</dbReference>
<feature type="non-terminal residue" evidence="3">
    <location>
        <position position="1"/>
    </location>
</feature>
<dbReference type="AlphaFoldDB" id="A0A7R8ZRC7"/>
<feature type="compositionally biased region" description="Basic and acidic residues" evidence="2">
    <location>
        <begin position="203"/>
        <end position="229"/>
    </location>
</feature>
<protein>
    <submittedName>
        <fullName evidence="3">Uncharacterized protein</fullName>
    </submittedName>
</protein>
<dbReference type="PROSITE" id="PS00058">
    <property type="entry name" value="DNA_MISMATCH_REPAIR_1"/>
    <property type="match status" value="1"/>
</dbReference>
<feature type="region of interest" description="Disordered" evidence="2">
    <location>
        <begin position="302"/>
        <end position="322"/>
    </location>
</feature>
<dbReference type="Pfam" id="PF08676">
    <property type="entry name" value="MutL_C"/>
    <property type="match status" value="1"/>
</dbReference>
<dbReference type="PANTHER" id="PTHR10073:SF52">
    <property type="entry name" value="MISMATCH REPAIR ENDONUCLEASE PMS2"/>
    <property type="match status" value="1"/>
</dbReference>
<dbReference type="FunFam" id="3.30.1370.100:FF:000001">
    <property type="entry name" value="Mismatch repair endonuclease pms1, putative"/>
    <property type="match status" value="1"/>
</dbReference>
<dbReference type="GO" id="GO:0140664">
    <property type="term" value="F:ATP-dependent DNA damage sensor activity"/>
    <property type="evidence" value="ECO:0007669"/>
    <property type="project" value="InterPro"/>
</dbReference>
<evidence type="ECO:0000256" key="2">
    <source>
        <dbReference type="SAM" id="MobiDB-lite"/>
    </source>
</evidence>
<feature type="compositionally biased region" description="Basic and acidic residues" evidence="2">
    <location>
        <begin position="242"/>
        <end position="260"/>
    </location>
</feature>
<reference evidence="3" key="1">
    <citation type="submission" date="2020-11" db="EMBL/GenBank/DDBJ databases">
        <authorList>
            <person name="Tran Van P."/>
        </authorList>
    </citation>
    <scope>NUCLEOTIDE SEQUENCE</scope>
</reference>
<dbReference type="InterPro" id="IPR036890">
    <property type="entry name" value="HATPase_C_sf"/>
</dbReference>
<dbReference type="GO" id="GO:0005524">
    <property type="term" value="F:ATP binding"/>
    <property type="evidence" value="ECO:0007669"/>
    <property type="project" value="InterPro"/>
</dbReference>
<dbReference type="GO" id="GO:0006298">
    <property type="term" value="P:mismatch repair"/>
    <property type="evidence" value="ECO:0007669"/>
    <property type="project" value="InterPro"/>
</dbReference>
<evidence type="ECO:0000256" key="1">
    <source>
        <dbReference type="ARBA" id="ARBA00006082"/>
    </source>
</evidence>
<dbReference type="InterPro" id="IPR038973">
    <property type="entry name" value="MutL/Mlh/Pms-like"/>
</dbReference>
<dbReference type="InterPro" id="IPR042120">
    <property type="entry name" value="MutL_C_dimsub"/>
</dbReference>
<dbReference type="EMBL" id="OB666443">
    <property type="protein sequence ID" value="CAD7233528.1"/>
    <property type="molecule type" value="Genomic_DNA"/>
</dbReference>
<evidence type="ECO:0000313" key="3">
    <source>
        <dbReference type="EMBL" id="CAD7233528.1"/>
    </source>
</evidence>
<dbReference type="OrthoDB" id="10254304at2759"/>
<dbReference type="Gene3D" id="3.30.1540.20">
    <property type="entry name" value="MutL, C-terminal domain, dimerisation subdomain"/>
    <property type="match status" value="1"/>
</dbReference>
<gene>
    <name evidence="3" type="ORF">CTOB1V02_LOCUS11349</name>
</gene>
<dbReference type="InterPro" id="IPR014790">
    <property type="entry name" value="MutL_C"/>
</dbReference>
<sequence>MDSLQNGEEDVAPTGHLRVKPISKETIHQICSALKHHTSKLNDFEGLLSVATFGFRGEALSSLCAIADLSVTTRTASDAIGTRLVFDASGKLTEQSPTSRQWLSSFQYTGLLGSSRAATGVRISVLNTISAPGGRGTTLLDTLKATGSLKDNISTIFGLKQVNSVLSSFKRRSSSDPLGSLSRKQSKLDRPQITAFFSQANRPRKDNERKDLQDDRQTQGEDPETEAKVVVDSMSTLSPSTSKDRCVSFSSREEVGRPTVEENSSWDDGMLEQNSQGTFSSFTETLDDGSMLVVESLSLPDVESSGVRQESLETEEGSSGATQGLLGARGMSPGAAQELLGATPAAEEDTLQVTASQAQFVPRVRINPLNGFTEISSQGERPKLRILPPKDEEDKAPSNPSVEVDWDKILGFSNGHTEDTNDSGELEPRRFLAGIEGENAEAELQKELRKESFGEMKVLGQFNKGFIVCRLREDLFLVDQHAADEKSNFEALEKSKTSLQTQRLIRPQPLNLTPINEALLMDHLEVFHRNGFQFKIDEDSACGRRPGPSGSRVFLTHVPVSRETALGKGDVEELLFLLEDSGGVFAEGRRNLRPSRVRSLLASRACRSSVM</sequence>
<dbReference type="PANTHER" id="PTHR10073">
    <property type="entry name" value="DNA MISMATCH REPAIR PROTEIN MLH, PMS, MUTL"/>
    <property type="match status" value="1"/>
</dbReference>
<organism evidence="3">
    <name type="scientific">Cyprideis torosa</name>
    <dbReference type="NCBI Taxonomy" id="163714"/>
    <lineage>
        <taxon>Eukaryota</taxon>
        <taxon>Metazoa</taxon>
        <taxon>Ecdysozoa</taxon>
        <taxon>Arthropoda</taxon>
        <taxon>Crustacea</taxon>
        <taxon>Oligostraca</taxon>
        <taxon>Ostracoda</taxon>
        <taxon>Podocopa</taxon>
        <taxon>Podocopida</taxon>
        <taxon>Cytherocopina</taxon>
        <taxon>Cytheroidea</taxon>
        <taxon>Cytherideidae</taxon>
        <taxon>Cyprideis</taxon>
    </lineage>
</organism>
<dbReference type="GO" id="GO:0032389">
    <property type="term" value="C:MutLalpha complex"/>
    <property type="evidence" value="ECO:0007669"/>
    <property type="project" value="TreeGrafter"/>
</dbReference>
<comment type="similarity">
    <text evidence="1">Belongs to the DNA mismatch repair MutL/HexB family.</text>
</comment>
<dbReference type="Gene3D" id="3.30.565.10">
    <property type="entry name" value="Histidine kinase-like ATPase, C-terminal domain"/>
    <property type="match status" value="1"/>
</dbReference>
<dbReference type="InterPro" id="IPR014762">
    <property type="entry name" value="DNA_mismatch_repair_CS"/>
</dbReference>
<accession>A0A7R8ZRC7</accession>
<dbReference type="SUPFAM" id="SSF118116">
    <property type="entry name" value="DNA mismatch repair protein MutL"/>
    <property type="match status" value="1"/>
</dbReference>
<proteinExistence type="inferred from homology"/>